<sequence length="239" mass="27380">MSELALRREWQRETNLTTVDATRLLGAPCPRTPLEAYEHSVQSGHFTADQSQRTVINFLERLHGQLKDYAPMPRRTAHTQGLLSKLWSWPGSSKEDPYPADTPLGLYIYGGVGTGKTTVMDLFYHTLDTPRKHRSHFHTFMLNIHSRIQQLRQQVSQSYDPIPKVAQDLASEAHVLCFDEFQVTDIADAMILRNLVSEMFKNGMVIVATSNRHPDELYQNGIQRDSFIPCIKLLKERCQ</sequence>
<dbReference type="EMBL" id="JAMZIH010000308">
    <property type="protein sequence ID" value="KAJ1679558.1"/>
    <property type="molecule type" value="Genomic_DNA"/>
</dbReference>
<feature type="non-terminal residue" evidence="1">
    <location>
        <position position="239"/>
    </location>
</feature>
<proteinExistence type="predicted"/>
<comment type="caution">
    <text evidence="1">The sequence shown here is derived from an EMBL/GenBank/DDBJ whole genome shotgun (WGS) entry which is preliminary data.</text>
</comment>
<dbReference type="Proteomes" id="UP001145114">
    <property type="component" value="Unassembled WGS sequence"/>
</dbReference>
<evidence type="ECO:0000313" key="2">
    <source>
        <dbReference type="Proteomes" id="UP001145114"/>
    </source>
</evidence>
<dbReference type="EC" id="3.6.4.7" evidence="1"/>
<organism evidence="1 2">
    <name type="scientific">Spiromyces aspiralis</name>
    <dbReference type="NCBI Taxonomy" id="68401"/>
    <lineage>
        <taxon>Eukaryota</taxon>
        <taxon>Fungi</taxon>
        <taxon>Fungi incertae sedis</taxon>
        <taxon>Zoopagomycota</taxon>
        <taxon>Kickxellomycotina</taxon>
        <taxon>Kickxellomycetes</taxon>
        <taxon>Kickxellales</taxon>
        <taxon>Kickxellaceae</taxon>
        <taxon>Spiromyces</taxon>
    </lineage>
</organism>
<protein>
    <submittedName>
        <fullName evidence="1">ATPase</fullName>
        <ecNumber evidence="1">3.6.4.7</ecNumber>
    </submittedName>
</protein>
<gene>
    <name evidence="1" type="primary">AFG1_1</name>
    <name evidence="1" type="ORF">EV182_001809</name>
</gene>
<accession>A0ACC1HSL8</accession>
<evidence type="ECO:0000313" key="1">
    <source>
        <dbReference type="EMBL" id="KAJ1679558.1"/>
    </source>
</evidence>
<keyword evidence="1" id="KW-0378">Hydrolase</keyword>
<name>A0ACC1HSL8_9FUNG</name>
<reference evidence="1" key="1">
    <citation type="submission" date="2022-06" db="EMBL/GenBank/DDBJ databases">
        <title>Phylogenomic reconstructions and comparative analyses of Kickxellomycotina fungi.</title>
        <authorList>
            <person name="Reynolds N.K."/>
            <person name="Stajich J.E."/>
            <person name="Barry K."/>
            <person name="Grigoriev I.V."/>
            <person name="Crous P."/>
            <person name="Smith M.E."/>
        </authorList>
    </citation>
    <scope>NUCLEOTIDE SEQUENCE</scope>
    <source>
        <strain evidence="1">RSA 2271</strain>
    </source>
</reference>
<keyword evidence="2" id="KW-1185">Reference proteome</keyword>